<dbReference type="GO" id="GO:0031430">
    <property type="term" value="C:M band"/>
    <property type="evidence" value="ECO:0007669"/>
    <property type="project" value="UniProtKB-SubCell"/>
</dbReference>
<dbReference type="GO" id="GO:0005523">
    <property type="term" value="F:tropomyosin binding"/>
    <property type="evidence" value="ECO:0007669"/>
    <property type="project" value="InterPro"/>
</dbReference>
<comment type="similarity">
    <text evidence="2">Belongs to the tropomodulin family.</text>
</comment>
<evidence type="ECO:0000256" key="4">
    <source>
        <dbReference type="ARBA" id="ARBA00023054"/>
    </source>
</evidence>
<dbReference type="GO" id="GO:0003779">
    <property type="term" value="F:actin binding"/>
    <property type="evidence" value="ECO:0007669"/>
    <property type="project" value="InterPro"/>
</dbReference>
<dbReference type="InParanoid" id="A0A6P8V3I8"/>
<sequence>MSTFGYRKELKKNEEVDEDELLATLSSEELQELERELAVLDDNVPIGLRQKDQTAKIPTGTFDRDALMKYWEDENKKLVEDERMEDRQEGRQDKSRGEGVTVTTDTPGKTSDSDRKKMLPKGKRAQNVSSENDAKEDQTEKKDECKKEAPIRIKCPLKNGLSKVSKGELKTTETTEQNTNTISDRASGNTIVIDETLKQILSNDPTVSEVNLNNIEDISQETLLRFPEALCTNTHVHVFSLANTHADDRVAFAVSKMLRENRFIRNLNIESNFVSGQGILALIAALQHNQSLVELRFHNQRHICGGKVEMEMVQLLRENTTLLKLGYQFDLPGPRMTSTSILTRNQDQQRQRRLQEKKEHSPPEVSGQGLSAENTLPNKPSQSSKTVEKQNRNPPLPPPPHPPPPPPSLAVPTRKISEMVKQHEFSNNTKTQSNQKKTKTKKLKNGANEKESADIFKDLKNTLKPSIQKRRDEPTHLPPPQRSGRDDLMAAIRGSSIGSLKRVRLPRILYPGVIASETWFSLQKPLDPLNVKSCCHQRTASVIPGVSLML</sequence>
<dbReference type="FunFam" id="3.80.10.10:FF:000078">
    <property type="entry name" value="Leiomodin 3"/>
    <property type="match status" value="1"/>
</dbReference>
<evidence type="ECO:0000256" key="9">
    <source>
        <dbReference type="SAM" id="MobiDB-lite"/>
    </source>
</evidence>
<dbReference type="AlphaFoldDB" id="A0A6P8V3I8"/>
<dbReference type="GeneID" id="117554474"/>
<dbReference type="Proteomes" id="UP000515161">
    <property type="component" value="Unplaced"/>
</dbReference>
<keyword evidence="4 8" id="KW-0175">Coiled coil</keyword>
<feature type="compositionally biased region" description="Basic and acidic residues" evidence="9">
    <location>
        <begin position="132"/>
        <end position="146"/>
    </location>
</feature>
<feature type="compositionally biased region" description="Basic and acidic residues" evidence="9">
    <location>
        <begin position="347"/>
        <end position="362"/>
    </location>
</feature>
<dbReference type="SUPFAM" id="SSF52047">
    <property type="entry name" value="RNI-like"/>
    <property type="match status" value="1"/>
</dbReference>
<gene>
    <name evidence="12" type="primary">LOC117554474</name>
</gene>
<organism evidence="11 12">
    <name type="scientific">Gymnodraco acuticeps</name>
    <name type="common">Antarctic dragonfish</name>
    <dbReference type="NCBI Taxonomy" id="8218"/>
    <lineage>
        <taxon>Eukaryota</taxon>
        <taxon>Metazoa</taxon>
        <taxon>Chordata</taxon>
        <taxon>Craniata</taxon>
        <taxon>Vertebrata</taxon>
        <taxon>Euteleostomi</taxon>
        <taxon>Actinopterygii</taxon>
        <taxon>Neopterygii</taxon>
        <taxon>Teleostei</taxon>
        <taxon>Neoteleostei</taxon>
        <taxon>Acanthomorphata</taxon>
        <taxon>Eupercaria</taxon>
        <taxon>Perciformes</taxon>
        <taxon>Notothenioidei</taxon>
        <taxon>Bathydraconidae</taxon>
        <taxon>Gymnodraco</taxon>
    </lineage>
</organism>
<dbReference type="KEGG" id="gacu:117554474"/>
<feature type="compositionally biased region" description="Pro residues" evidence="9">
    <location>
        <begin position="394"/>
        <end position="409"/>
    </location>
</feature>
<dbReference type="InterPro" id="IPR003124">
    <property type="entry name" value="WH2_dom"/>
</dbReference>
<feature type="compositionally biased region" description="Low complexity" evidence="9">
    <location>
        <begin position="426"/>
        <end position="435"/>
    </location>
</feature>
<feature type="domain" description="WH2" evidence="10">
    <location>
        <begin position="484"/>
        <end position="503"/>
    </location>
</feature>
<feature type="compositionally biased region" description="Basic and acidic residues" evidence="9">
    <location>
        <begin position="75"/>
        <end position="97"/>
    </location>
</feature>
<dbReference type="GO" id="GO:0005865">
    <property type="term" value="C:striated muscle thin filament"/>
    <property type="evidence" value="ECO:0007669"/>
    <property type="project" value="TreeGrafter"/>
</dbReference>
<keyword evidence="11" id="KW-1185">Reference proteome</keyword>
<evidence type="ECO:0000313" key="12">
    <source>
        <dbReference type="RefSeq" id="XP_034084814.1"/>
    </source>
</evidence>
<dbReference type="GO" id="GO:0051694">
    <property type="term" value="P:pointed-end actin filament capping"/>
    <property type="evidence" value="ECO:0007669"/>
    <property type="project" value="InterPro"/>
</dbReference>
<evidence type="ECO:0000256" key="2">
    <source>
        <dbReference type="ARBA" id="ARBA00009345"/>
    </source>
</evidence>
<dbReference type="InterPro" id="IPR032675">
    <property type="entry name" value="LRR_dom_sf"/>
</dbReference>
<dbReference type="GO" id="GO:0006936">
    <property type="term" value="P:muscle contraction"/>
    <property type="evidence" value="ECO:0007669"/>
    <property type="project" value="TreeGrafter"/>
</dbReference>
<dbReference type="PANTHER" id="PTHR10901">
    <property type="entry name" value="TROPOMODULIN"/>
    <property type="match status" value="1"/>
</dbReference>
<evidence type="ECO:0000256" key="1">
    <source>
        <dbReference type="ARBA" id="ARBA00004245"/>
    </source>
</evidence>
<dbReference type="Gene3D" id="3.80.10.10">
    <property type="entry name" value="Ribonuclease Inhibitor"/>
    <property type="match status" value="1"/>
</dbReference>
<evidence type="ECO:0000313" key="11">
    <source>
        <dbReference type="Proteomes" id="UP000515161"/>
    </source>
</evidence>
<feature type="region of interest" description="Disordered" evidence="9">
    <location>
        <begin position="334"/>
        <end position="487"/>
    </location>
</feature>
<dbReference type="Pfam" id="PF03250">
    <property type="entry name" value="Tropomodulin"/>
    <property type="match status" value="1"/>
</dbReference>
<feature type="compositionally biased region" description="Polar residues" evidence="9">
    <location>
        <begin position="101"/>
        <end position="110"/>
    </location>
</feature>
<reference evidence="12" key="1">
    <citation type="submission" date="2025-08" db="UniProtKB">
        <authorList>
            <consortium name="RefSeq"/>
        </authorList>
    </citation>
    <scope>IDENTIFICATION</scope>
</reference>
<comment type="subcellular location">
    <subcellularLocation>
        <location evidence="1">Cytoplasm</location>
        <location evidence="1">Cytoskeleton</location>
    </subcellularLocation>
    <subcellularLocation>
        <location evidence="6">Cytoplasm</location>
        <location evidence="6">Myofibril</location>
        <location evidence="6">Sarcomere</location>
        <location evidence="6">M line</location>
    </subcellularLocation>
</comment>
<evidence type="ECO:0000256" key="7">
    <source>
        <dbReference type="ARBA" id="ARBA00070923"/>
    </source>
</evidence>
<protein>
    <recommendedName>
        <fullName evidence="7">Leiomodin-3</fullName>
    </recommendedName>
</protein>
<dbReference type="RefSeq" id="XP_034084814.1">
    <property type="nucleotide sequence ID" value="XM_034228923.1"/>
</dbReference>
<dbReference type="GO" id="GO:0007015">
    <property type="term" value="P:actin filament organization"/>
    <property type="evidence" value="ECO:0007669"/>
    <property type="project" value="TreeGrafter"/>
</dbReference>
<proteinExistence type="inferred from homology"/>
<dbReference type="InterPro" id="IPR004934">
    <property type="entry name" value="TMOD"/>
</dbReference>
<dbReference type="PANTHER" id="PTHR10901:SF12">
    <property type="entry name" value="LEIOMODIN-2"/>
    <property type="match status" value="1"/>
</dbReference>
<evidence type="ECO:0000259" key="10">
    <source>
        <dbReference type="PROSITE" id="PS51082"/>
    </source>
</evidence>
<dbReference type="OrthoDB" id="2163268at2759"/>
<evidence type="ECO:0000256" key="8">
    <source>
        <dbReference type="SAM" id="Coils"/>
    </source>
</evidence>
<evidence type="ECO:0000256" key="6">
    <source>
        <dbReference type="ARBA" id="ARBA00037833"/>
    </source>
</evidence>
<keyword evidence="5" id="KW-0206">Cytoskeleton</keyword>
<keyword evidence="3" id="KW-0963">Cytoplasm</keyword>
<dbReference type="FunCoup" id="A0A6P8V3I8">
    <property type="interactions" value="715"/>
</dbReference>
<evidence type="ECO:0000256" key="3">
    <source>
        <dbReference type="ARBA" id="ARBA00022490"/>
    </source>
</evidence>
<evidence type="ECO:0000256" key="5">
    <source>
        <dbReference type="ARBA" id="ARBA00023212"/>
    </source>
</evidence>
<feature type="compositionally biased region" description="Basic and acidic residues" evidence="9">
    <location>
        <begin position="415"/>
        <end position="424"/>
    </location>
</feature>
<accession>A0A6P8V3I8</accession>
<feature type="compositionally biased region" description="Polar residues" evidence="9">
    <location>
        <begin position="368"/>
        <end position="385"/>
    </location>
</feature>
<name>A0A6P8V3I8_GYMAC</name>
<feature type="coiled-coil region" evidence="8">
    <location>
        <begin position="16"/>
        <end position="43"/>
    </location>
</feature>
<dbReference type="PROSITE" id="PS51082">
    <property type="entry name" value="WH2"/>
    <property type="match status" value="1"/>
</dbReference>
<feature type="region of interest" description="Disordered" evidence="9">
    <location>
        <begin position="75"/>
        <end position="146"/>
    </location>
</feature>
<feature type="compositionally biased region" description="Basic and acidic residues" evidence="9">
    <location>
        <begin position="447"/>
        <end position="461"/>
    </location>
</feature>
<dbReference type="GO" id="GO:0030239">
    <property type="term" value="P:myofibril assembly"/>
    <property type="evidence" value="ECO:0007669"/>
    <property type="project" value="TreeGrafter"/>
</dbReference>